<dbReference type="InterPro" id="IPR010930">
    <property type="entry name" value="Flg_bb/hook_C_dom"/>
</dbReference>
<protein>
    <submittedName>
        <fullName evidence="7">Flagellar hook basal-body protein</fullName>
    </submittedName>
</protein>
<dbReference type="NCBIfam" id="TIGR03506">
    <property type="entry name" value="FlgEFG_subfam"/>
    <property type="match status" value="1"/>
</dbReference>
<evidence type="ECO:0000259" key="5">
    <source>
        <dbReference type="Pfam" id="PF06429"/>
    </source>
</evidence>
<dbReference type="EMBL" id="JAIMJA010000033">
    <property type="protein sequence ID" value="MCE2597109.1"/>
    <property type="molecule type" value="Genomic_DNA"/>
</dbReference>
<comment type="subcellular location">
    <subcellularLocation>
        <location evidence="1 4">Bacterial flagellum basal body</location>
    </subcellularLocation>
</comment>
<dbReference type="PANTHER" id="PTHR30435">
    <property type="entry name" value="FLAGELLAR PROTEIN"/>
    <property type="match status" value="1"/>
</dbReference>
<keyword evidence="7" id="KW-0969">Cilium</keyword>
<evidence type="ECO:0000313" key="7">
    <source>
        <dbReference type="EMBL" id="MCE2597109.1"/>
    </source>
</evidence>
<accession>A0ABS8WHK2</accession>
<sequence length="226" mass="24772">MDAIETISASITRDLNKINTVSQNTSNVSSNGFKSLLVNNELNNHLQPLAKVLNLTQGALKQTGRSLDLALQGNGFFAVKQGGEIYLTRNGSFRVGADGYLLTQAGERVQGRNGDIDISGGRIEVMANGIITVEGQERNSFLMINPPAKIRPSDVRGDKIYLNEAKGLSIDEKTQIKQGFLESSNVDSAREMLLLMETSRHVQTMQKSLQAYEQIMNKTVTELGKK</sequence>
<reference evidence="7 8" key="1">
    <citation type="journal article" date="2022" name="Environ. Microbiol. Rep.">
        <title>Eco-phylogenetic analyses reveal divergent evolution of vitamin B12 metabolism in the marine bacterial family 'Psychromonadaceae'.</title>
        <authorList>
            <person name="Jin X."/>
            <person name="Yang Y."/>
            <person name="Cao H."/>
            <person name="Gao B."/>
            <person name="Zhao Z."/>
        </authorList>
    </citation>
    <scope>NUCLEOTIDE SEQUENCE [LARGE SCALE GENOMIC DNA]</scope>
    <source>
        <strain evidence="7 8">MKS20</strain>
    </source>
</reference>
<keyword evidence="7" id="KW-0282">Flagellum</keyword>
<proteinExistence type="inferred from homology"/>
<keyword evidence="7" id="KW-0966">Cell projection</keyword>
<gene>
    <name evidence="7" type="ORF">K6Y31_20250</name>
</gene>
<feature type="domain" description="Flagellar basal-body/hook protein C-terminal" evidence="5">
    <location>
        <begin position="177"/>
        <end position="219"/>
    </location>
</feature>
<dbReference type="SUPFAM" id="SSF117143">
    <property type="entry name" value="Flagellar hook protein flgE"/>
    <property type="match status" value="1"/>
</dbReference>
<keyword evidence="3 4" id="KW-0975">Bacterial flagellum</keyword>
<evidence type="ECO:0000256" key="1">
    <source>
        <dbReference type="ARBA" id="ARBA00004117"/>
    </source>
</evidence>
<dbReference type="Pfam" id="PF22692">
    <property type="entry name" value="LlgE_F_G_D1"/>
    <property type="match status" value="1"/>
</dbReference>
<evidence type="ECO:0000256" key="4">
    <source>
        <dbReference type="RuleBase" id="RU362116"/>
    </source>
</evidence>
<organism evidence="7 8">
    <name type="scientific">Motilimonas cestriensis</name>
    <dbReference type="NCBI Taxonomy" id="2742685"/>
    <lineage>
        <taxon>Bacteria</taxon>
        <taxon>Pseudomonadati</taxon>
        <taxon>Pseudomonadota</taxon>
        <taxon>Gammaproteobacteria</taxon>
        <taxon>Alteromonadales</taxon>
        <taxon>Alteromonadales genera incertae sedis</taxon>
        <taxon>Motilimonas</taxon>
    </lineage>
</organism>
<evidence type="ECO:0000256" key="2">
    <source>
        <dbReference type="ARBA" id="ARBA00009677"/>
    </source>
</evidence>
<dbReference type="Proteomes" id="UP001201273">
    <property type="component" value="Unassembled WGS sequence"/>
</dbReference>
<dbReference type="RefSeq" id="WP_233054851.1">
    <property type="nucleotide sequence ID" value="NZ_JAIMJA010000033.1"/>
</dbReference>
<comment type="similarity">
    <text evidence="2 4">Belongs to the flagella basal body rod proteins family.</text>
</comment>
<evidence type="ECO:0000313" key="8">
    <source>
        <dbReference type="Proteomes" id="UP001201273"/>
    </source>
</evidence>
<feature type="domain" description="Flagellar hook protein FlgE/F/G-like D1" evidence="6">
    <location>
        <begin position="70"/>
        <end position="133"/>
    </location>
</feature>
<dbReference type="InterPro" id="IPR037925">
    <property type="entry name" value="FlgE/F/G-like"/>
</dbReference>
<comment type="caution">
    <text evidence="7">The sequence shown here is derived from an EMBL/GenBank/DDBJ whole genome shotgun (WGS) entry which is preliminary data.</text>
</comment>
<name>A0ABS8WHK2_9GAMM</name>
<dbReference type="Pfam" id="PF06429">
    <property type="entry name" value="Flg_bbr_C"/>
    <property type="match status" value="1"/>
</dbReference>
<dbReference type="PANTHER" id="PTHR30435:SF19">
    <property type="entry name" value="FLAGELLAR BASAL-BODY ROD PROTEIN FLGG"/>
    <property type="match status" value="1"/>
</dbReference>
<dbReference type="InterPro" id="IPR020013">
    <property type="entry name" value="Flagellar_FlgE/F/G"/>
</dbReference>
<dbReference type="InterPro" id="IPR053967">
    <property type="entry name" value="LlgE_F_G-like_D1"/>
</dbReference>
<evidence type="ECO:0000259" key="6">
    <source>
        <dbReference type="Pfam" id="PF22692"/>
    </source>
</evidence>
<evidence type="ECO:0000256" key="3">
    <source>
        <dbReference type="ARBA" id="ARBA00023143"/>
    </source>
</evidence>
<keyword evidence="8" id="KW-1185">Reference proteome</keyword>